<organism evidence="2">
    <name type="scientific">uncultured Rubrobacteraceae bacterium</name>
    <dbReference type="NCBI Taxonomy" id="349277"/>
    <lineage>
        <taxon>Bacteria</taxon>
        <taxon>Bacillati</taxon>
        <taxon>Actinomycetota</taxon>
        <taxon>Rubrobacteria</taxon>
        <taxon>Rubrobacterales</taxon>
        <taxon>Rubrobacteraceae</taxon>
        <taxon>environmental samples</taxon>
    </lineage>
</organism>
<dbReference type="AlphaFoldDB" id="A0A6J4QTV2"/>
<proteinExistence type="predicted"/>
<dbReference type="EMBL" id="CADCVB010000241">
    <property type="protein sequence ID" value="CAA9453469.1"/>
    <property type="molecule type" value="Genomic_DNA"/>
</dbReference>
<feature type="non-terminal residue" evidence="2">
    <location>
        <position position="1"/>
    </location>
</feature>
<sequence length="66" mass="7530">GQGRTPRAGGGAQERRVGHHRVRRRERVLGKGVPVLDTGQRRVERSFDRALEPRRLPVLGPVRWDL</sequence>
<feature type="compositionally biased region" description="Gly residues" evidence="1">
    <location>
        <begin position="1"/>
        <end position="12"/>
    </location>
</feature>
<feature type="non-terminal residue" evidence="2">
    <location>
        <position position="66"/>
    </location>
</feature>
<accession>A0A6J4QTV2</accession>
<feature type="region of interest" description="Disordered" evidence="1">
    <location>
        <begin position="1"/>
        <end position="22"/>
    </location>
</feature>
<reference evidence="2" key="1">
    <citation type="submission" date="2020-02" db="EMBL/GenBank/DDBJ databases">
        <authorList>
            <person name="Meier V. D."/>
        </authorList>
    </citation>
    <scope>NUCLEOTIDE SEQUENCE</scope>
    <source>
        <strain evidence="2">AVDCRST_MAG78</strain>
    </source>
</reference>
<name>A0A6J4QTV2_9ACTN</name>
<evidence type="ECO:0000256" key="1">
    <source>
        <dbReference type="SAM" id="MobiDB-lite"/>
    </source>
</evidence>
<protein>
    <submittedName>
        <fullName evidence="2">Uncharacterized protein</fullName>
    </submittedName>
</protein>
<evidence type="ECO:0000313" key="2">
    <source>
        <dbReference type="EMBL" id="CAA9453469.1"/>
    </source>
</evidence>
<gene>
    <name evidence="2" type="ORF">AVDCRST_MAG78-3694</name>
</gene>